<evidence type="ECO:0000313" key="5">
    <source>
        <dbReference type="EMBL" id="KAF5790753.1"/>
    </source>
</evidence>
<keyword evidence="2" id="KW-0067">ATP-binding</keyword>
<sequence>MNTGSVPFGWEQNPGKPKNKQVKTNESALSLPKLPLVLKTIRLINNRLVVITPNRIQRSIRCMIKSRLHILRESAMLRLDMSEYMERHTINKLIGSPPGYVGCGEGGTLTEAIRKRPFTVILLDEIEKAHPDIFNILLQIFEDGYLTDSQGRRVLFENAL</sequence>
<evidence type="ECO:0000259" key="4">
    <source>
        <dbReference type="Pfam" id="PF07724"/>
    </source>
</evidence>
<protein>
    <submittedName>
        <fullName evidence="5">ClpA/B family, P-loop containing nucleoside triphosphate hydrolase</fullName>
    </submittedName>
</protein>
<feature type="domain" description="ATPase AAA-type core" evidence="4">
    <location>
        <begin position="72"/>
        <end position="160"/>
    </location>
</feature>
<feature type="region of interest" description="Disordered" evidence="3">
    <location>
        <begin position="1"/>
        <end position="25"/>
    </location>
</feature>
<comment type="caution">
    <text evidence="5">The sequence shown here is derived from an EMBL/GenBank/DDBJ whole genome shotgun (WGS) entry which is preliminary data.</text>
</comment>
<name>A0A9K3I5N4_HELAN</name>
<dbReference type="PRINTS" id="PR00300">
    <property type="entry name" value="CLPPROTEASEA"/>
</dbReference>
<reference evidence="5" key="2">
    <citation type="submission" date="2020-06" db="EMBL/GenBank/DDBJ databases">
        <title>Helianthus annuus Genome sequencing and assembly Release 2.</title>
        <authorList>
            <person name="Gouzy J."/>
            <person name="Langlade N."/>
            <person name="Munos S."/>
        </authorList>
    </citation>
    <scope>NUCLEOTIDE SEQUENCE</scope>
    <source>
        <tissue evidence="5">Leaves</tissue>
    </source>
</reference>
<keyword evidence="1" id="KW-0547">Nucleotide-binding</keyword>
<accession>A0A9K3I5N4</accession>
<dbReference type="Gramene" id="mRNA:HanXRQr2_Chr09g0386871">
    <property type="protein sequence ID" value="mRNA:HanXRQr2_Chr09g0386871"/>
    <property type="gene ID" value="HanXRQr2_Chr09g0386871"/>
</dbReference>
<dbReference type="OrthoDB" id="47330at2759"/>
<dbReference type="InterPro" id="IPR003959">
    <property type="entry name" value="ATPase_AAA_core"/>
</dbReference>
<dbReference type="EMBL" id="MNCJ02000324">
    <property type="protein sequence ID" value="KAF5790753.1"/>
    <property type="molecule type" value="Genomic_DNA"/>
</dbReference>
<dbReference type="Pfam" id="PF05097">
    <property type="entry name" value="DUF688"/>
    <property type="match status" value="1"/>
</dbReference>
<dbReference type="InterPro" id="IPR001270">
    <property type="entry name" value="ClpA/B"/>
</dbReference>
<dbReference type="Proteomes" id="UP000215914">
    <property type="component" value="Unassembled WGS sequence"/>
</dbReference>
<dbReference type="GO" id="GO:0005524">
    <property type="term" value="F:ATP binding"/>
    <property type="evidence" value="ECO:0007669"/>
    <property type="project" value="UniProtKB-KW"/>
</dbReference>
<keyword evidence="5" id="KW-0378">Hydrolase</keyword>
<organism evidence="5 6">
    <name type="scientific">Helianthus annuus</name>
    <name type="common">Common sunflower</name>
    <dbReference type="NCBI Taxonomy" id="4232"/>
    <lineage>
        <taxon>Eukaryota</taxon>
        <taxon>Viridiplantae</taxon>
        <taxon>Streptophyta</taxon>
        <taxon>Embryophyta</taxon>
        <taxon>Tracheophyta</taxon>
        <taxon>Spermatophyta</taxon>
        <taxon>Magnoliopsida</taxon>
        <taxon>eudicotyledons</taxon>
        <taxon>Gunneridae</taxon>
        <taxon>Pentapetalae</taxon>
        <taxon>asterids</taxon>
        <taxon>campanulids</taxon>
        <taxon>Asterales</taxon>
        <taxon>Asteraceae</taxon>
        <taxon>Asteroideae</taxon>
        <taxon>Heliantheae alliance</taxon>
        <taxon>Heliantheae</taxon>
        <taxon>Helianthus</taxon>
    </lineage>
</organism>
<dbReference type="GO" id="GO:0016887">
    <property type="term" value="F:ATP hydrolysis activity"/>
    <property type="evidence" value="ECO:0007669"/>
    <property type="project" value="InterPro"/>
</dbReference>
<dbReference type="InterPro" id="IPR050130">
    <property type="entry name" value="ClpA_ClpB"/>
</dbReference>
<dbReference type="SUPFAM" id="SSF52540">
    <property type="entry name" value="P-loop containing nucleoside triphosphate hydrolases"/>
    <property type="match status" value="1"/>
</dbReference>
<gene>
    <name evidence="5" type="ORF">HanXRQr2_Chr09g0386871</name>
</gene>
<evidence type="ECO:0000313" key="6">
    <source>
        <dbReference type="Proteomes" id="UP000215914"/>
    </source>
</evidence>
<dbReference type="Pfam" id="PF07724">
    <property type="entry name" value="AAA_2"/>
    <property type="match status" value="1"/>
</dbReference>
<evidence type="ECO:0000256" key="2">
    <source>
        <dbReference type="ARBA" id="ARBA00022840"/>
    </source>
</evidence>
<evidence type="ECO:0000256" key="1">
    <source>
        <dbReference type="ARBA" id="ARBA00022741"/>
    </source>
</evidence>
<evidence type="ECO:0000256" key="3">
    <source>
        <dbReference type="SAM" id="MobiDB-lite"/>
    </source>
</evidence>
<dbReference type="PANTHER" id="PTHR11638">
    <property type="entry name" value="ATP-DEPENDENT CLP PROTEASE"/>
    <property type="match status" value="1"/>
</dbReference>
<keyword evidence="6" id="KW-1185">Reference proteome</keyword>
<dbReference type="InterPro" id="IPR007789">
    <property type="entry name" value="DUF688"/>
</dbReference>
<reference evidence="5" key="1">
    <citation type="journal article" date="2017" name="Nature">
        <title>The sunflower genome provides insights into oil metabolism, flowering and Asterid evolution.</title>
        <authorList>
            <person name="Badouin H."/>
            <person name="Gouzy J."/>
            <person name="Grassa C.J."/>
            <person name="Murat F."/>
            <person name="Staton S.E."/>
            <person name="Cottret L."/>
            <person name="Lelandais-Briere C."/>
            <person name="Owens G.L."/>
            <person name="Carrere S."/>
            <person name="Mayjonade B."/>
            <person name="Legrand L."/>
            <person name="Gill N."/>
            <person name="Kane N.C."/>
            <person name="Bowers J.E."/>
            <person name="Hubner S."/>
            <person name="Bellec A."/>
            <person name="Berard A."/>
            <person name="Berges H."/>
            <person name="Blanchet N."/>
            <person name="Boniface M.C."/>
            <person name="Brunel D."/>
            <person name="Catrice O."/>
            <person name="Chaidir N."/>
            <person name="Claudel C."/>
            <person name="Donnadieu C."/>
            <person name="Faraut T."/>
            <person name="Fievet G."/>
            <person name="Helmstetter N."/>
            <person name="King M."/>
            <person name="Knapp S.J."/>
            <person name="Lai Z."/>
            <person name="Le Paslier M.C."/>
            <person name="Lippi Y."/>
            <person name="Lorenzon L."/>
            <person name="Mandel J.R."/>
            <person name="Marage G."/>
            <person name="Marchand G."/>
            <person name="Marquand E."/>
            <person name="Bret-Mestries E."/>
            <person name="Morien E."/>
            <person name="Nambeesan S."/>
            <person name="Nguyen T."/>
            <person name="Pegot-Espagnet P."/>
            <person name="Pouilly N."/>
            <person name="Raftis F."/>
            <person name="Sallet E."/>
            <person name="Schiex T."/>
            <person name="Thomas J."/>
            <person name="Vandecasteele C."/>
            <person name="Vares D."/>
            <person name="Vear F."/>
            <person name="Vautrin S."/>
            <person name="Crespi M."/>
            <person name="Mangin B."/>
            <person name="Burke J.M."/>
            <person name="Salse J."/>
            <person name="Munos S."/>
            <person name="Vincourt P."/>
            <person name="Rieseberg L.H."/>
            <person name="Langlade N.B."/>
        </authorList>
    </citation>
    <scope>NUCLEOTIDE SEQUENCE</scope>
    <source>
        <tissue evidence="5">Leaves</tissue>
    </source>
</reference>
<dbReference type="Gene3D" id="3.40.50.300">
    <property type="entry name" value="P-loop containing nucleotide triphosphate hydrolases"/>
    <property type="match status" value="1"/>
</dbReference>
<dbReference type="PANTHER" id="PTHR11638:SF185">
    <property type="entry name" value="ATP-DEPENDENT CLP PROTEASE ATP-BINDING SUBUNIT"/>
    <property type="match status" value="1"/>
</dbReference>
<proteinExistence type="predicted"/>
<dbReference type="InterPro" id="IPR027417">
    <property type="entry name" value="P-loop_NTPase"/>
</dbReference>
<dbReference type="AlphaFoldDB" id="A0A9K3I5N4"/>